<proteinExistence type="predicted"/>
<dbReference type="SUPFAM" id="SSF54236">
    <property type="entry name" value="Ubiquitin-like"/>
    <property type="match status" value="1"/>
</dbReference>
<dbReference type="AlphaFoldDB" id="A0A671PPL3"/>
<dbReference type="Gene3D" id="3.10.20.90">
    <property type="entry name" value="Phosphatidylinositol 3-kinase Catalytic Subunit, Chain A, domain 1"/>
    <property type="match status" value="1"/>
</dbReference>
<evidence type="ECO:0000313" key="1">
    <source>
        <dbReference type="Ensembl" id="ENSSANP00000059484.1"/>
    </source>
</evidence>
<name>A0A671PPL3_9TELE</name>
<keyword evidence="2" id="KW-1185">Reference proteome</keyword>
<sequence length="103" mass="11877">RGKKNTVLMNFNDKKNKPLLVAEDETNFQKTTILDLKKKFKEKIPGAPGRLNSSYFYILNLNYPLEDNLTISYYKIKHLSVLLIVMKMPGGGRTSYNTDANYK</sequence>
<accession>A0A671PPL3</accession>
<evidence type="ECO:0008006" key="3">
    <source>
        <dbReference type="Google" id="ProtNLM"/>
    </source>
</evidence>
<dbReference type="InterPro" id="IPR029071">
    <property type="entry name" value="Ubiquitin-like_domsf"/>
</dbReference>
<dbReference type="Ensembl" id="ENSSANT00000063270.1">
    <property type="protein sequence ID" value="ENSSANP00000059484.1"/>
    <property type="gene ID" value="ENSSANG00000029726.1"/>
</dbReference>
<organism evidence="1 2">
    <name type="scientific">Sinocyclocheilus anshuiensis</name>
    <dbReference type="NCBI Taxonomy" id="1608454"/>
    <lineage>
        <taxon>Eukaryota</taxon>
        <taxon>Metazoa</taxon>
        <taxon>Chordata</taxon>
        <taxon>Craniata</taxon>
        <taxon>Vertebrata</taxon>
        <taxon>Euteleostomi</taxon>
        <taxon>Actinopterygii</taxon>
        <taxon>Neopterygii</taxon>
        <taxon>Teleostei</taxon>
        <taxon>Ostariophysi</taxon>
        <taxon>Cypriniformes</taxon>
        <taxon>Cyprinidae</taxon>
        <taxon>Cyprininae</taxon>
        <taxon>Sinocyclocheilus</taxon>
    </lineage>
</organism>
<protein>
    <recommendedName>
        <fullName evidence="3">Ubiquitin-like domain-containing protein</fullName>
    </recommendedName>
</protein>
<dbReference type="Proteomes" id="UP000472260">
    <property type="component" value="Unassembled WGS sequence"/>
</dbReference>
<reference evidence="1" key="1">
    <citation type="submission" date="2025-08" db="UniProtKB">
        <authorList>
            <consortium name="Ensembl"/>
        </authorList>
    </citation>
    <scope>IDENTIFICATION</scope>
</reference>
<reference evidence="1" key="2">
    <citation type="submission" date="2025-09" db="UniProtKB">
        <authorList>
            <consortium name="Ensembl"/>
        </authorList>
    </citation>
    <scope>IDENTIFICATION</scope>
</reference>
<evidence type="ECO:0000313" key="2">
    <source>
        <dbReference type="Proteomes" id="UP000472260"/>
    </source>
</evidence>